<evidence type="ECO:0000313" key="2">
    <source>
        <dbReference type="Proteomes" id="UP000318878"/>
    </source>
</evidence>
<proteinExistence type="predicted"/>
<dbReference type="GO" id="GO:0016787">
    <property type="term" value="F:hydrolase activity"/>
    <property type="evidence" value="ECO:0007669"/>
    <property type="project" value="UniProtKB-KW"/>
</dbReference>
<gene>
    <name evidence="1" type="primary">wapA_2</name>
    <name evidence="1" type="ORF">Enr8_40040</name>
</gene>
<dbReference type="Gene3D" id="2.180.10.10">
    <property type="entry name" value="RHS repeat-associated core"/>
    <property type="match status" value="1"/>
</dbReference>
<name>A0A5C5V0V0_9BACT</name>
<evidence type="ECO:0000313" key="1">
    <source>
        <dbReference type="EMBL" id="TWT32078.1"/>
    </source>
</evidence>
<dbReference type="Proteomes" id="UP000318878">
    <property type="component" value="Unassembled WGS sequence"/>
</dbReference>
<dbReference type="NCBIfam" id="TIGR03696">
    <property type="entry name" value="Rhs_assc_core"/>
    <property type="match status" value="1"/>
</dbReference>
<accession>A0A5C5V0V0</accession>
<organism evidence="1 2">
    <name type="scientific">Blastopirellula retiformator</name>
    <dbReference type="NCBI Taxonomy" id="2527970"/>
    <lineage>
        <taxon>Bacteria</taxon>
        <taxon>Pseudomonadati</taxon>
        <taxon>Planctomycetota</taxon>
        <taxon>Planctomycetia</taxon>
        <taxon>Pirellulales</taxon>
        <taxon>Pirellulaceae</taxon>
        <taxon>Blastopirellula</taxon>
    </lineage>
</organism>
<dbReference type="RefSeq" id="WP_146434753.1">
    <property type="nucleotide sequence ID" value="NZ_SJPF01000004.1"/>
</dbReference>
<dbReference type="PANTHER" id="PTHR32305:SF15">
    <property type="entry name" value="PROTEIN RHSA-RELATED"/>
    <property type="match status" value="1"/>
</dbReference>
<dbReference type="AlphaFoldDB" id="A0A5C5V0V0"/>
<dbReference type="OrthoDB" id="281513at2"/>
<reference evidence="1 2" key="1">
    <citation type="submission" date="2019-02" db="EMBL/GenBank/DDBJ databases">
        <title>Deep-cultivation of Planctomycetes and their phenomic and genomic characterization uncovers novel biology.</title>
        <authorList>
            <person name="Wiegand S."/>
            <person name="Jogler M."/>
            <person name="Boedeker C."/>
            <person name="Pinto D."/>
            <person name="Vollmers J."/>
            <person name="Rivas-Marin E."/>
            <person name="Kohn T."/>
            <person name="Peeters S.H."/>
            <person name="Heuer A."/>
            <person name="Rast P."/>
            <person name="Oberbeckmann S."/>
            <person name="Bunk B."/>
            <person name="Jeske O."/>
            <person name="Meyerdierks A."/>
            <person name="Storesund J.E."/>
            <person name="Kallscheuer N."/>
            <person name="Luecker S."/>
            <person name="Lage O.M."/>
            <person name="Pohl T."/>
            <person name="Merkel B.J."/>
            <person name="Hornburger P."/>
            <person name="Mueller R.-W."/>
            <person name="Bruemmer F."/>
            <person name="Labrenz M."/>
            <person name="Spormann A.M."/>
            <person name="Op Den Camp H."/>
            <person name="Overmann J."/>
            <person name="Amann R."/>
            <person name="Jetten M.S.M."/>
            <person name="Mascher T."/>
            <person name="Medema M.H."/>
            <person name="Devos D.P."/>
            <person name="Kaster A.-K."/>
            <person name="Ovreas L."/>
            <person name="Rohde M."/>
            <person name="Galperin M.Y."/>
            <person name="Jogler C."/>
        </authorList>
    </citation>
    <scope>NUCLEOTIDE SEQUENCE [LARGE SCALE GENOMIC DNA]</scope>
    <source>
        <strain evidence="1 2">Enr8</strain>
    </source>
</reference>
<dbReference type="InterPro" id="IPR050708">
    <property type="entry name" value="T6SS_VgrG/RHS"/>
</dbReference>
<sequence>MIKEAIYDDQGNIVKVIEYNFGHDEISQTVTEYTGGVPVTPTTHIFGHDGHSSVKVLYDAAAAIAQVYTYEAYGQMLAIRNAIAGVVGTTEAAALTTLLYSGEQFDSRIGQQYLRARYYDPNSGRFNRLDPFAGNSQDPQSFHKYLYTHGNPVMGADPSGLSLTSLALGAQRYMSLQAARAQSAFAAGGTILGRYWQAVGRHTERFAQNVISMFRFEAVLRNQRVGRNLIDFILRRGDRIMQLEIKYSIPQKFGSSFTRLVNQITSMSNANGGNITVWSMRAPSVSTLNRLQRTLGDDLFNRVQFADGINGLYQVLRLYFGM</sequence>
<dbReference type="EC" id="3.1.-.-" evidence="1"/>
<dbReference type="InterPro" id="IPR022385">
    <property type="entry name" value="Rhs_assc_core"/>
</dbReference>
<protein>
    <submittedName>
        <fullName evidence="1">tRNA(Glu)-specific nuclease WapA</fullName>
        <ecNumber evidence="1">3.1.-.-</ecNumber>
    </submittedName>
</protein>
<keyword evidence="2" id="KW-1185">Reference proteome</keyword>
<dbReference type="EMBL" id="SJPF01000004">
    <property type="protein sequence ID" value="TWT32078.1"/>
    <property type="molecule type" value="Genomic_DNA"/>
</dbReference>
<keyword evidence="1" id="KW-0378">Hydrolase</keyword>
<dbReference type="PANTHER" id="PTHR32305">
    <property type="match status" value="1"/>
</dbReference>
<comment type="caution">
    <text evidence="1">The sequence shown here is derived from an EMBL/GenBank/DDBJ whole genome shotgun (WGS) entry which is preliminary data.</text>
</comment>